<dbReference type="HOGENOM" id="CLU_3057083_0_0_2"/>
<gene>
    <name evidence="1" type="ordered locus">MCON_0047</name>
</gene>
<keyword evidence="2" id="KW-1185">Reference proteome</keyword>
<dbReference type="EMBL" id="CP002565">
    <property type="protein sequence ID" value="AEB66969.1"/>
    <property type="molecule type" value="Genomic_DNA"/>
</dbReference>
<name>F4BTT6_METSG</name>
<evidence type="ECO:0000313" key="2">
    <source>
        <dbReference type="Proteomes" id="UP000007807"/>
    </source>
</evidence>
<sequence length="53" mass="6024">MPNVRYVDCSSIDVIHSLKASMNGINLLIQNKDIALQYSIQNRSFEAMPDQIQ</sequence>
<dbReference type="AlphaFoldDB" id="F4BTT6"/>
<reference evidence="1 2" key="1">
    <citation type="journal article" date="2011" name="J. Bacteriol.">
        <title>Complete genome sequence of Methanosaeta concilii, a specialist in aceticlastic methanogenesis.</title>
        <authorList>
            <person name="Barber R.D."/>
            <person name="Zhang L."/>
            <person name="Harnack M."/>
            <person name="Olson M.V."/>
            <person name="Kaul R."/>
            <person name="Ingram-Smith C."/>
            <person name="Smith K.S."/>
        </authorList>
    </citation>
    <scope>NUCLEOTIDE SEQUENCE [LARGE SCALE GENOMIC DNA]</scope>
    <source>
        <strain evidence="2">ATCC 5969 / DSM 3671 / JCM 10134 / NBRC 103675 / OCM 69 / GP-6</strain>
    </source>
</reference>
<organism evidence="1 2">
    <name type="scientific">Methanothrix soehngenii (strain ATCC 5969 / DSM 3671 / JCM 10134 / NBRC 103675 / OCM 69 / GP-6)</name>
    <name type="common">Methanosaeta concilii</name>
    <dbReference type="NCBI Taxonomy" id="990316"/>
    <lineage>
        <taxon>Archaea</taxon>
        <taxon>Methanobacteriati</taxon>
        <taxon>Methanobacteriota</taxon>
        <taxon>Stenosarchaea group</taxon>
        <taxon>Methanomicrobia</taxon>
        <taxon>Methanotrichales</taxon>
        <taxon>Methanotrichaceae</taxon>
        <taxon>Methanothrix</taxon>
    </lineage>
</organism>
<evidence type="ECO:0000313" key="1">
    <source>
        <dbReference type="EMBL" id="AEB66969.1"/>
    </source>
</evidence>
<dbReference type="KEGG" id="mcj:MCON_0047"/>
<dbReference type="STRING" id="990316.MCON_0047"/>
<evidence type="ECO:0008006" key="3">
    <source>
        <dbReference type="Google" id="ProtNLM"/>
    </source>
</evidence>
<dbReference type="Proteomes" id="UP000007807">
    <property type="component" value="Chromosome"/>
</dbReference>
<dbReference type="InParanoid" id="F4BTT6"/>
<accession>F4BTT6</accession>
<protein>
    <recommendedName>
        <fullName evidence="3">STAS domain-containing protein</fullName>
    </recommendedName>
</protein>
<proteinExistence type="predicted"/>